<proteinExistence type="predicted"/>
<organism evidence="4 5">
    <name type="scientific">Brachionus plicatilis</name>
    <name type="common">Marine rotifer</name>
    <name type="synonym">Brachionus muelleri</name>
    <dbReference type="NCBI Taxonomy" id="10195"/>
    <lineage>
        <taxon>Eukaryota</taxon>
        <taxon>Metazoa</taxon>
        <taxon>Spiralia</taxon>
        <taxon>Gnathifera</taxon>
        <taxon>Rotifera</taxon>
        <taxon>Eurotatoria</taxon>
        <taxon>Monogononta</taxon>
        <taxon>Pseudotrocha</taxon>
        <taxon>Ploima</taxon>
        <taxon>Brachionidae</taxon>
        <taxon>Brachionus</taxon>
    </lineage>
</organism>
<feature type="region of interest" description="Disordered" evidence="2">
    <location>
        <begin position="1"/>
        <end position="33"/>
    </location>
</feature>
<dbReference type="InterPro" id="IPR019343">
    <property type="entry name" value="PPP1R21_N"/>
</dbReference>
<name>A0A3M7PL81_BRAPC</name>
<keyword evidence="1" id="KW-0175">Coiled coil</keyword>
<feature type="domain" description="Protein phosphatase 1 regulatory subunit 21 N-terminal" evidence="3">
    <location>
        <begin position="32"/>
        <end position="117"/>
    </location>
</feature>
<dbReference type="STRING" id="10195.A0A3M7PL81"/>
<dbReference type="OrthoDB" id="5566667at2759"/>
<protein>
    <submittedName>
        <fullName evidence="4">Phosphatase 1 regulatory subunit 21-like</fullName>
    </submittedName>
</protein>
<evidence type="ECO:0000256" key="2">
    <source>
        <dbReference type="SAM" id="MobiDB-lite"/>
    </source>
</evidence>
<comment type="caution">
    <text evidence="4">The sequence shown here is derived from an EMBL/GenBank/DDBJ whole genome shotgun (WGS) entry which is preliminary data.</text>
</comment>
<evidence type="ECO:0000256" key="1">
    <source>
        <dbReference type="SAM" id="Coils"/>
    </source>
</evidence>
<dbReference type="Pfam" id="PF10205">
    <property type="entry name" value="KLRAQ"/>
    <property type="match status" value="1"/>
</dbReference>
<gene>
    <name evidence="4" type="ORF">BpHYR1_013389</name>
</gene>
<feature type="coiled-coil region" evidence="1">
    <location>
        <begin position="174"/>
        <end position="208"/>
    </location>
</feature>
<dbReference type="Proteomes" id="UP000276133">
    <property type="component" value="Unassembled WGS sequence"/>
</dbReference>
<dbReference type="PANTHER" id="PTHR21448:SF0">
    <property type="entry name" value="PROTEIN PHOSPHATASE 1 REGULATORY SUBUNIT 21"/>
    <property type="match status" value="1"/>
</dbReference>
<dbReference type="PANTHER" id="PTHR21448">
    <property type="entry name" value="SMOOTH MUSCLE MYOSIN HEAVY CHAIN-RELATED"/>
    <property type="match status" value="1"/>
</dbReference>
<dbReference type="AlphaFoldDB" id="A0A3M7PL81"/>
<dbReference type="GO" id="GO:0005769">
    <property type="term" value="C:early endosome"/>
    <property type="evidence" value="ECO:0007669"/>
    <property type="project" value="TreeGrafter"/>
</dbReference>
<sequence length="242" mass="27401">MSKASRSDLDASSFNGTDSSSLEPGEPASKHDKLVQDYVKLRSKLTVLKKAYVEQTELSAKKDQTIRKFELEIEALAFRNQQLTARVLSLQQELDGRAAASPIEPAQPSAQLLAEELQQKIEQNQSLHRQLGELEVDLRHKIAKGQQSLKQVEYEKMLVDKRLQALELSSKTSIEALQNDKMKLELSVIQLEDQLRATHLEKEQLMHKESEHNLVAAAQPAQPSMVNHTHHTNLQKHFDVDD</sequence>
<dbReference type="GO" id="GO:0016020">
    <property type="term" value="C:membrane"/>
    <property type="evidence" value="ECO:0007669"/>
    <property type="project" value="TreeGrafter"/>
</dbReference>
<dbReference type="InterPro" id="IPR040024">
    <property type="entry name" value="PPP1R21"/>
</dbReference>
<reference evidence="4 5" key="1">
    <citation type="journal article" date="2018" name="Sci. Rep.">
        <title>Genomic signatures of local adaptation to the degree of environmental predictability in rotifers.</title>
        <authorList>
            <person name="Franch-Gras L."/>
            <person name="Hahn C."/>
            <person name="Garcia-Roger E.M."/>
            <person name="Carmona M.J."/>
            <person name="Serra M."/>
            <person name="Gomez A."/>
        </authorList>
    </citation>
    <scope>NUCLEOTIDE SEQUENCE [LARGE SCALE GENOMIC DNA]</scope>
    <source>
        <strain evidence="4">HYR1</strain>
    </source>
</reference>
<evidence type="ECO:0000313" key="4">
    <source>
        <dbReference type="EMBL" id="RMZ99895.1"/>
    </source>
</evidence>
<feature type="compositionally biased region" description="Polar residues" evidence="2">
    <location>
        <begin position="10"/>
        <end position="22"/>
    </location>
</feature>
<accession>A0A3M7PL81</accession>
<evidence type="ECO:0000313" key="5">
    <source>
        <dbReference type="Proteomes" id="UP000276133"/>
    </source>
</evidence>
<evidence type="ECO:0000259" key="3">
    <source>
        <dbReference type="SMART" id="SM01254"/>
    </source>
</evidence>
<feature type="coiled-coil region" evidence="1">
    <location>
        <begin position="66"/>
        <end position="137"/>
    </location>
</feature>
<dbReference type="SMART" id="SM01254">
    <property type="entry name" value="KLRAQ"/>
    <property type="match status" value="1"/>
</dbReference>
<keyword evidence="5" id="KW-1185">Reference proteome</keyword>
<dbReference type="EMBL" id="REGN01010004">
    <property type="protein sequence ID" value="RMZ99895.1"/>
    <property type="molecule type" value="Genomic_DNA"/>
</dbReference>